<reference evidence="3 4" key="1">
    <citation type="submission" date="2018-12" db="EMBL/GenBank/DDBJ databases">
        <title>Flammeovirga pectinis sp. nov., isolated from the gut of the Korean scallop, Patinopecten yessoensis.</title>
        <authorList>
            <person name="Bae J.-W."/>
            <person name="Jeong Y.-S."/>
            <person name="Kang W."/>
        </authorList>
    </citation>
    <scope>NUCLEOTIDE SEQUENCE [LARGE SCALE GENOMIC DNA]</scope>
    <source>
        <strain evidence="3 4">L12M1</strain>
    </source>
</reference>
<dbReference type="Pfam" id="PF04024">
    <property type="entry name" value="PspC"/>
    <property type="match status" value="1"/>
</dbReference>
<evidence type="ECO:0000259" key="2">
    <source>
        <dbReference type="Pfam" id="PF04024"/>
    </source>
</evidence>
<dbReference type="RefSeq" id="WP_126610800.1">
    <property type="nucleotide sequence ID" value="NZ_CP034562.1"/>
</dbReference>
<keyword evidence="4" id="KW-1185">Reference proteome</keyword>
<dbReference type="Proteomes" id="UP000267268">
    <property type="component" value="Chromosome 1"/>
</dbReference>
<dbReference type="EMBL" id="CP034562">
    <property type="protein sequence ID" value="AZQ60831.1"/>
    <property type="molecule type" value="Genomic_DNA"/>
</dbReference>
<keyword evidence="1" id="KW-0472">Membrane</keyword>
<sequence length="75" mass="8915">MNTLLFQKFIEKHAFGVCSKLGKKLNIASNSIRLYFIYASLFTFGSPIILYFSLHFFINIRKYIRQSQNVREKLF</sequence>
<evidence type="ECO:0000256" key="1">
    <source>
        <dbReference type="SAM" id="Phobius"/>
    </source>
</evidence>
<dbReference type="AlphaFoldDB" id="A0A3S9NXZ5"/>
<organism evidence="3 4">
    <name type="scientific">Flammeovirga pectinis</name>
    <dbReference type="NCBI Taxonomy" id="2494373"/>
    <lineage>
        <taxon>Bacteria</taxon>
        <taxon>Pseudomonadati</taxon>
        <taxon>Bacteroidota</taxon>
        <taxon>Cytophagia</taxon>
        <taxon>Cytophagales</taxon>
        <taxon>Flammeovirgaceae</taxon>
        <taxon>Flammeovirga</taxon>
    </lineage>
</organism>
<name>A0A3S9NXZ5_9BACT</name>
<evidence type="ECO:0000313" key="3">
    <source>
        <dbReference type="EMBL" id="AZQ60831.1"/>
    </source>
</evidence>
<proteinExistence type="predicted"/>
<protein>
    <submittedName>
        <fullName evidence="3">PspC family transcriptional regulator</fullName>
    </submittedName>
</protein>
<feature type="domain" description="Phage shock protein PspC N-terminal" evidence="2">
    <location>
        <begin position="15"/>
        <end position="58"/>
    </location>
</feature>
<gene>
    <name evidence="3" type="ORF">EI427_00965</name>
</gene>
<dbReference type="KEGG" id="fll:EI427_00965"/>
<accession>A0A3S9NXZ5</accession>
<evidence type="ECO:0000313" key="4">
    <source>
        <dbReference type="Proteomes" id="UP000267268"/>
    </source>
</evidence>
<keyword evidence="1" id="KW-1133">Transmembrane helix</keyword>
<dbReference type="InterPro" id="IPR007168">
    <property type="entry name" value="Phageshock_PspC_N"/>
</dbReference>
<keyword evidence="1" id="KW-0812">Transmembrane</keyword>
<feature type="transmembrane region" description="Helical" evidence="1">
    <location>
        <begin position="35"/>
        <end position="58"/>
    </location>
</feature>